<dbReference type="Gramene" id="AUR62019618-RA">
    <property type="protein sequence ID" value="AUR62019618-RA:cds"/>
    <property type="gene ID" value="AUR62019618"/>
</dbReference>
<accession>A0A803LVW7</accession>
<dbReference type="EnsemblPlants" id="AUR62019618-RA">
    <property type="protein sequence ID" value="AUR62019618-RA:cds"/>
    <property type="gene ID" value="AUR62019618"/>
</dbReference>
<proteinExistence type="predicted"/>
<name>A0A803LVW7_CHEQI</name>
<dbReference type="PANTHER" id="PTHR34835">
    <property type="entry name" value="OS07G0283600 PROTEIN-RELATED"/>
    <property type="match status" value="1"/>
</dbReference>
<organism evidence="1 2">
    <name type="scientific">Chenopodium quinoa</name>
    <name type="common">Quinoa</name>
    <dbReference type="NCBI Taxonomy" id="63459"/>
    <lineage>
        <taxon>Eukaryota</taxon>
        <taxon>Viridiplantae</taxon>
        <taxon>Streptophyta</taxon>
        <taxon>Embryophyta</taxon>
        <taxon>Tracheophyta</taxon>
        <taxon>Spermatophyta</taxon>
        <taxon>Magnoliopsida</taxon>
        <taxon>eudicotyledons</taxon>
        <taxon>Gunneridae</taxon>
        <taxon>Pentapetalae</taxon>
        <taxon>Caryophyllales</taxon>
        <taxon>Chenopodiaceae</taxon>
        <taxon>Chenopodioideae</taxon>
        <taxon>Atripliceae</taxon>
        <taxon>Chenopodium</taxon>
    </lineage>
</organism>
<reference evidence="1" key="2">
    <citation type="submission" date="2021-03" db="UniProtKB">
        <authorList>
            <consortium name="EnsemblPlants"/>
        </authorList>
    </citation>
    <scope>IDENTIFICATION</scope>
</reference>
<keyword evidence="2" id="KW-1185">Reference proteome</keyword>
<dbReference type="AlphaFoldDB" id="A0A803LVW7"/>
<reference evidence="1" key="1">
    <citation type="journal article" date="2017" name="Nature">
        <title>The genome of Chenopodium quinoa.</title>
        <authorList>
            <person name="Jarvis D.E."/>
            <person name="Ho Y.S."/>
            <person name="Lightfoot D.J."/>
            <person name="Schmoeckel S.M."/>
            <person name="Li B."/>
            <person name="Borm T.J.A."/>
            <person name="Ohyanagi H."/>
            <person name="Mineta K."/>
            <person name="Michell C.T."/>
            <person name="Saber N."/>
            <person name="Kharbatia N.M."/>
            <person name="Rupper R.R."/>
            <person name="Sharp A.R."/>
            <person name="Dally N."/>
            <person name="Boughton B.A."/>
            <person name="Woo Y.H."/>
            <person name="Gao G."/>
            <person name="Schijlen E.G.W.M."/>
            <person name="Guo X."/>
            <person name="Momin A.A."/>
            <person name="Negrao S."/>
            <person name="Al-Babili S."/>
            <person name="Gehring C."/>
            <person name="Roessner U."/>
            <person name="Jung C."/>
            <person name="Murphy K."/>
            <person name="Arold S.T."/>
            <person name="Gojobori T."/>
            <person name="van der Linden C.G."/>
            <person name="van Loo E.N."/>
            <person name="Jellen E.N."/>
            <person name="Maughan P.J."/>
            <person name="Tester M."/>
        </authorList>
    </citation>
    <scope>NUCLEOTIDE SEQUENCE [LARGE SCALE GENOMIC DNA]</scope>
    <source>
        <strain evidence="1">cv. PI 614886</strain>
    </source>
</reference>
<evidence type="ECO:0000313" key="1">
    <source>
        <dbReference type="EnsemblPlants" id="AUR62019618-RA:cds"/>
    </source>
</evidence>
<protein>
    <submittedName>
        <fullName evidence="1">Uncharacterized protein</fullName>
    </submittedName>
</protein>
<dbReference type="Proteomes" id="UP000596660">
    <property type="component" value="Unplaced"/>
</dbReference>
<sequence>MIKLEEIKSSNKLQGLKSGNEVEGLKFHVHGTLHSRMSPSSIVQVMESVSLLENQFKAVRVTRFGSMEFLKVTQLPWQLGLWLVRHFDANTCSLNIPDSDPFCITEDHVHQVLGLPIGGIEIDKNDFSRDRKVIQQ</sequence>
<evidence type="ECO:0000313" key="2">
    <source>
        <dbReference type="Proteomes" id="UP000596660"/>
    </source>
</evidence>
<dbReference type="PANTHER" id="PTHR34835:SF90">
    <property type="entry name" value="AMINOTRANSFERASE-LIKE PLANT MOBILE DOMAIN-CONTAINING PROTEIN"/>
    <property type="match status" value="1"/>
</dbReference>